<dbReference type="EMBL" id="JAVFKY010000006">
    <property type="protein sequence ID" value="KAK5574578.1"/>
    <property type="molecule type" value="Genomic_DNA"/>
</dbReference>
<reference evidence="2 3" key="1">
    <citation type="submission" date="2023-11" db="EMBL/GenBank/DDBJ databases">
        <title>Dfirmibasis_genome.</title>
        <authorList>
            <person name="Edelbroek B."/>
            <person name="Kjellin J."/>
            <person name="Jerlstrom-Hultqvist J."/>
            <person name="Soderbom F."/>
        </authorList>
    </citation>
    <scope>NUCLEOTIDE SEQUENCE [LARGE SCALE GENOMIC DNA]</scope>
    <source>
        <strain evidence="2 3">TNS-C-14</strain>
    </source>
</reference>
<proteinExistence type="predicted"/>
<gene>
    <name evidence="2" type="ORF">RB653_009831</name>
</gene>
<name>A0AAN7TZZ8_9MYCE</name>
<dbReference type="Proteomes" id="UP001344447">
    <property type="component" value="Unassembled WGS sequence"/>
</dbReference>
<keyword evidence="3" id="KW-1185">Reference proteome</keyword>
<comment type="caution">
    <text evidence="2">The sequence shown here is derived from an EMBL/GenBank/DDBJ whole genome shotgun (WGS) entry which is preliminary data.</text>
</comment>
<feature type="signal peptide" evidence="1">
    <location>
        <begin position="1"/>
        <end position="23"/>
    </location>
</feature>
<accession>A0AAN7TZZ8</accession>
<feature type="chain" id="PRO_5042814927" evidence="1">
    <location>
        <begin position="24"/>
        <end position="1246"/>
    </location>
</feature>
<keyword evidence="1" id="KW-0732">Signal</keyword>
<organism evidence="2 3">
    <name type="scientific">Dictyostelium firmibasis</name>
    <dbReference type="NCBI Taxonomy" id="79012"/>
    <lineage>
        <taxon>Eukaryota</taxon>
        <taxon>Amoebozoa</taxon>
        <taxon>Evosea</taxon>
        <taxon>Eumycetozoa</taxon>
        <taxon>Dictyostelia</taxon>
        <taxon>Dictyosteliales</taxon>
        <taxon>Dictyosteliaceae</taxon>
        <taxon>Dictyostelium</taxon>
    </lineage>
</organism>
<dbReference type="AlphaFoldDB" id="A0AAN7TZZ8"/>
<evidence type="ECO:0000313" key="2">
    <source>
        <dbReference type="EMBL" id="KAK5574578.1"/>
    </source>
</evidence>
<evidence type="ECO:0000256" key="1">
    <source>
        <dbReference type="SAM" id="SignalP"/>
    </source>
</evidence>
<evidence type="ECO:0000313" key="3">
    <source>
        <dbReference type="Proteomes" id="UP001344447"/>
    </source>
</evidence>
<sequence>MKLLNYILFNLFLIVINKKFVISDQCLTPLQDLQIKDSCNLESSKLIIKQEDYLTLDSIKLTSLPPSNSIIISTYNIKDKTYEWNLIDSVDYSLEYIYKGCSSSNTNIQKIKSNGMYYKLKTQPLCLYTQFNYTVYNYNSNGDSKDFQAIPSTIEISNQDNSCTMKIFITPLLSKGALENNAITYKHPTCGFSNGTISIDSSVEIYSNYHLFLKNDTNFQNEIQPTSSLLGSYINLEANEYYLFIESNECGRERIEIILENIYPKLNLEFKNISNMFYNDSILSFSFDDKSIIRLNNNNKSNVVIWYSSEDLTYITKISQWEDYKDIFYKNFIYGYYYEKDFSISPSYQSPSICKFQQYISNTRSLSQINYTIIEYNNNNNYNNSNNNSNISCLNNVIVEIFSPFKNDEIILTSINDNLIYNINKNNNQSSIPYNNQYKISSKVGGGGGDIYFSTIYKKLDYRIIETSSNEGCWKTFNITIGNYEKYKNLILTGYEDLKVYPINGVFINVPSNQFIISYIVDDCKTESIIKINEYYSNYTPLDKVLIDYAIIKNATCFTSTLIRYLVKSPIGNFSGTFEINDNNNDYQGFAKAPNSLCFIPLSYSSKLLPPIIDNNIDFNYTIVKTPSCSIQTGLISVLLNDSNYLNILNNIESNGESLIQDPSNVNNYFIKSGENNIKLTFNDGSKTCYRTKLLNIQKINSINPQFILLPVTDCKNPNGAIIVLNYQEFTTIELYSSNNQLLNKITNSSSFDNLESGDYILYFQSTLCSGSKIIRISSSEDNVEITLNPIRNPTCDNNNNNNNNYNTYADGRVGITLKKDGLIIKNFTVTDFNYNNYFFNGVFEIAASGLNQINIIYGSCIWSKSITLQLDDPKFLIINIFNQTTCHGLNSPIYKLISNNSNVVIDTITYITANSYSNYQNQHFISNPYRYPLTYTVNWNNICKNTFTTYYDYDDDNYQLKLDYEIIYPNGCNSFKFDIIIKNMNSFKSVLLSGNTSPISINSTHSIFKNVVPSETYEFTFTSSSSGCDGVYNIYRNDLPITNVNETLDIKLTNDICSSGNGLIQLLNIDTDYYYYYLRSPNFNDDSDDNSFSLPIYNNSNNTFLKNVKDGSYSIYRGCKSMINCIIDTKITIGNDNPSIKSFKIINSWNNTLNNGSVEIELNYNSSYPTNFEIIGTDLSNINGKFKNLSAKSYQLKITITDRMCPTILTKNFTIRNLEEQPSTSTILQTNHLLSIVLLLIIIII</sequence>
<protein>
    <submittedName>
        <fullName evidence="2">Uncharacterized protein</fullName>
    </submittedName>
</protein>